<evidence type="ECO:0000313" key="4">
    <source>
        <dbReference type="EMBL" id="CEL53857.1"/>
    </source>
</evidence>
<reference evidence="4 5" key="1">
    <citation type="submission" date="2014-11" db="EMBL/GenBank/DDBJ databases">
        <authorList>
            <person name="Wibberg Daniel"/>
        </authorList>
    </citation>
    <scope>NUCLEOTIDE SEQUENCE [LARGE SCALE GENOMIC DNA]</scope>
    <source>
        <strain evidence="4">Rhizoctonia solani AG1-IB 7/3/14</strain>
    </source>
</reference>
<keyword evidence="5" id="KW-1185">Reference proteome</keyword>
<keyword evidence="2" id="KW-0812">Transmembrane</keyword>
<dbReference type="Proteomes" id="UP000059188">
    <property type="component" value="Unassembled WGS sequence"/>
</dbReference>
<evidence type="ECO:0000256" key="2">
    <source>
        <dbReference type="SAM" id="Phobius"/>
    </source>
</evidence>
<name>A0A0B7FC89_THACB</name>
<feature type="region of interest" description="Disordered" evidence="1">
    <location>
        <begin position="264"/>
        <end position="295"/>
    </location>
</feature>
<keyword evidence="2" id="KW-0472">Membrane</keyword>
<evidence type="ECO:0000256" key="3">
    <source>
        <dbReference type="SAM" id="SignalP"/>
    </source>
</evidence>
<keyword evidence="3" id="KW-0732">Signal</keyword>
<dbReference type="EMBL" id="LN679113">
    <property type="protein sequence ID" value="CEL53857.1"/>
    <property type="molecule type" value="Genomic_DNA"/>
</dbReference>
<evidence type="ECO:0008006" key="6">
    <source>
        <dbReference type="Google" id="ProtNLM"/>
    </source>
</evidence>
<gene>
    <name evidence="4" type="ORF">RSOLAG1IB_06638</name>
</gene>
<proteinExistence type="predicted"/>
<keyword evidence="2" id="KW-1133">Transmembrane helix</keyword>
<protein>
    <recommendedName>
        <fullName evidence="6">MARVEL domain-containing protein</fullName>
    </recommendedName>
</protein>
<sequence>MAGGHLERTGYRHGVLAVAALSALTAAMYTQSSFADPVSESEYDISSVISDPYVKLHRLSVPVTVLNATACALVALMSLMVDWHFAIRAPAYVEFVWVGLAVCLELVSIIVVATSAPGADTCSLDKTPLGVYEGLVISGKRLCSNWTAVLVTSVVSFVGFAFHFAWHIIFRLWHRATLARRPITPVDLWKTPLPKYYPIGPHESQKRDDPAFLALDERGTKPEDSVGMDPYSLIFRPIAVRKAERLANDGTVGHKMPVVNVTAPMEDRGPTHIQGNPSKETLDSPPGLTLETKGQ</sequence>
<dbReference type="OrthoDB" id="2290255at2759"/>
<feature type="transmembrane region" description="Helical" evidence="2">
    <location>
        <begin position="59"/>
        <end position="83"/>
    </location>
</feature>
<accession>A0A0B7FC89</accession>
<feature type="chain" id="PRO_5002115743" description="MARVEL domain-containing protein" evidence="3">
    <location>
        <begin position="36"/>
        <end position="295"/>
    </location>
</feature>
<evidence type="ECO:0000256" key="1">
    <source>
        <dbReference type="SAM" id="MobiDB-lite"/>
    </source>
</evidence>
<feature type="transmembrane region" description="Helical" evidence="2">
    <location>
        <begin position="95"/>
        <end position="116"/>
    </location>
</feature>
<evidence type="ECO:0000313" key="5">
    <source>
        <dbReference type="Proteomes" id="UP000059188"/>
    </source>
</evidence>
<feature type="transmembrane region" description="Helical" evidence="2">
    <location>
        <begin position="148"/>
        <end position="173"/>
    </location>
</feature>
<dbReference type="AlphaFoldDB" id="A0A0B7FC89"/>
<feature type="signal peptide" evidence="3">
    <location>
        <begin position="1"/>
        <end position="35"/>
    </location>
</feature>
<organism evidence="4 5">
    <name type="scientific">Thanatephorus cucumeris (strain AG1-IB / isolate 7/3/14)</name>
    <name type="common">Lettuce bottom rot fungus</name>
    <name type="synonym">Rhizoctonia solani</name>
    <dbReference type="NCBI Taxonomy" id="1108050"/>
    <lineage>
        <taxon>Eukaryota</taxon>
        <taxon>Fungi</taxon>
        <taxon>Dikarya</taxon>
        <taxon>Basidiomycota</taxon>
        <taxon>Agaricomycotina</taxon>
        <taxon>Agaricomycetes</taxon>
        <taxon>Cantharellales</taxon>
        <taxon>Ceratobasidiaceae</taxon>
        <taxon>Rhizoctonia</taxon>
        <taxon>Rhizoctonia solani AG-1</taxon>
    </lineage>
</organism>